<evidence type="ECO:0000313" key="2">
    <source>
        <dbReference type="Proteomes" id="UP000789759"/>
    </source>
</evidence>
<gene>
    <name evidence="1" type="ORF">CPELLU_LOCUS16851</name>
</gene>
<accession>A0A9N9P3P2</accession>
<dbReference type="OrthoDB" id="2423777at2759"/>
<comment type="caution">
    <text evidence="1">The sequence shown here is derived from an EMBL/GenBank/DDBJ whole genome shotgun (WGS) entry which is preliminary data.</text>
</comment>
<dbReference type="EMBL" id="CAJVQA010026264">
    <property type="protein sequence ID" value="CAG8788526.1"/>
    <property type="molecule type" value="Genomic_DNA"/>
</dbReference>
<sequence>MTHESSDECKNEKQLQETNLTEQEWTLLKDLLQVLGPFAAATQYLGSSYYSMHSLMHHVIEKLKEIFKPTITNTNIFNIKNEEDAFDYDKEQINQDKTLLNNLINTISLLNEVKEKIYTTLCHYYPNLASQELIFALLDPQLKLLDFVNMISKSVTKNILKNLYNKEKSLKNEQTSSEYENEDLYSINNNQTDNCIIGNDLLYISCLLKSLEKDNLQ</sequence>
<feature type="non-terminal residue" evidence="1">
    <location>
        <position position="217"/>
    </location>
</feature>
<name>A0A9N9P3P2_9GLOM</name>
<proteinExistence type="predicted"/>
<dbReference type="SUPFAM" id="SSF53098">
    <property type="entry name" value="Ribonuclease H-like"/>
    <property type="match status" value="1"/>
</dbReference>
<organism evidence="1 2">
    <name type="scientific">Cetraspora pellucida</name>
    <dbReference type="NCBI Taxonomy" id="1433469"/>
    <lineage>
        <taxon>Eukaryota</taxon>
        <taxon>Fungi</taxon>
        <taxon>Fungi incertae sedis</taxon>
        <taxon>Mucoromycota</taxon>
        <taxon>Glomeromycotina</taxon>
        <taxon>Glomeromycetes</taxon>
        <taxon>Diversisporales</taxon>
        <taxon>Gigasporaceae</taxon>
        <taxon>Cetraspora</taxon>
    </lineage>
</organism>
<dbReference type="AlphaFoldDB" id="A0A9N9P3P2"/>
<keyword evidence="2" id="KW-1185">Reference proteome</keyword>
<evidence type="ECO:0000313" key="1">
    <source>
        <dbReference type="EMBL" id="CAG8788526.1"/>
    </source>
</evidence>
<dbReference type="InterPro" id="IPR012337">
    <property type="entry name" value="RNaseH-like_sf"/>
</dbReference>
<protein>
    <submittedName>
        <fullName evidence="1">22411_t:CDS:1</fullName>
    </submittedName>
</protein>
<reference evidence="1" key="1">
    <citation type="submission" date="2021-06" db="EMBL/GenBank/DDBJ databases">
        <authorList>
            <person name="Kallberg Y."/>
            <person name="Tangrot J."/>
            <person name="Rosling A."/>
        </authorList>
    </citation>
    <scope>NUCLEOTIDE SEQUENCE</scope>
    <source>
        <strain evidence="1">FL966</strain>
    </source>
</reference>
<dbReference type="Proteomes" id="UP000789759">
    <property type="component" value="Unassembled WGS sequence"/>
</dbReference>